<dbReference type="InterPro" id="IPR036526">
    <property type="entry name" value="C-N_Hydrolase_sf"/>
</dbReference>
<proteinExistence type="predicted"/>
<evidence type="ECO:0000259" key="2">
    <source>
        <dbReference type="PROSITE" id="PS50263"/>
    </source>
</evidence>
<reference evidence="3 4" key="1">
    <citation type="submission" date="2017-04" db="EMBL/GenBank/DDBJ databases">
        <authorList>
            <person name="Afonso C.L."/>
            <person name="Miller P.J."/>
            <person name="Scott M.A."/>
            <person name="Spackman E."/>
            <person name="Goraichik I."/>
            <person name="Dimitrov K.M."/>
            <person name="Suarez D.L."/>
            <person name="Swayne D.E."/>
        </authorList>
    </citation>
    <scope>NUCLEOTIDE SEQUENCE [LARGE SCALE GENOMIC DNA]</scope>
    <source>
        <strain evidence="3 4">DSM 11270</strain>
    </source>
</reference>
<organism evidence="3 4">
    <name type="scientific">Desulfonispora thiosulfatigenes DSM 11270</name>
    <dbReference type="NCBI Taxonomy" id="656914"/>
    <lineage>
        <taxon>Bacteria</taxon>
        <taxon>Bacillati</taxon>
        <taxon>Bacillota</taxon>
        <taxon>Clostridia</taxon>
        <taxon>Eubacteriales</taxon>
        <taxon>Peptococcaceae</taxon>
        <taxon>Desulfonispora</taxon>
    </lineage>
</organism>
<sequence>MESVRIALVQMQSFVGKTHENLAKIKKHVQEAKKKGVQIICFPELAAQGYTRKRAKELAEISTGYCGTYLSNLSKEYDIQIIAGLIEKSENDKPYITQLIIDQGKINKYRKTHIGESEELYFTPGNELPVFASTLATIGVQICFDCHFPEVSTVQAIKGAEIIFAPHASPTMVKDRKEIWLKYLRARAYDNGVYVAACNLIGQNGDGSDFIGGTLVIDPKGNIIGEDFNGEEAMLIVDLPKEKINILRQNERKTMRNSFYLKSRRPEIYKELTD</sequence>
<dbReference type="GO" id="GO:0016811">
    <property type="term" value="F:hydrolase activity, acting on carbon-nitrogen (but not peptide) bonds, in linear amides"/>
    <property type="evidence" value="ECO:0007669"/>
    <property type="project" value="TreeGrafter"/>
</dbReference>
<protein>
    <submittedName>
        <fullName evidence="3">Predicted amidohydrolase</fullName>
    </submittedName>
</protein>
<evidence type="ECO:0000256" key="1">
    <source>
        <dbReference type="ARBA" id="ARBA00022801"/>
    </source>
</evidence>
<dbReference type="InterPro" id="IPR003010">
    <property type="entry name" value="C-N_Hydrolase"/>
</dbReference>
<evidence type="ECO:0000313" key="3">
    <source>
        <dbReference type="EMBL" id="SMB92766.1"/>
    </source>
</evidence>
<dbReference type="PANTHER" id="PTHR43674:SF16">
    <property type="entry name" value="CARBON-NITROGEN FAMILY, PUTATIVE (AFU_ORTHOLOGUE AFUA_5G02350)-RELATED"/>
    <property type="match status" value="1"/>
</dbReference>
<dbReference type="PANTHER" id="PTHR43674">
    <property type="entry name" value="NITRILASE C965.09-RELATED"/>
    <property type="match status" value="1"/>
</dbReference>
<evidence type="ECO:0000313" key="4">
    <source>
        <dbReference type="Proteomes" id="UP000192731"/>
    </source>
</evidence>
<keyword evidence="1 3" id="KW-0378">Hydrolase</keyword>
<dbReference type="EMBL" id="FWWT01000021">
    <property type="protein sequence ID" value="SMB92766.1"/>
    <property type="molecule type" value="Genomic_DNA"/>
</dbReference>
<feature type="domain" description="CN hydrolase" evidence="2">
    <location>
        <begin position="4"/>
        <end position="241"/>
    </location>
</feature>
<dbReference type="SUPFAM" id="SSF56317">
    <property type="entry name" value="Carbon-nitrogen hydrolase"/>
    <property type="match status" value="1"/>
</dbReference>
<dbReference type="RefSeq" id="WP_084053707.1">
    <property type="nucleotide sequence ID" value="NZ_FWWT01000021.1"/>
</dbReference>
<accession>A0A1W1VHF5</accession>
<dbReference type="InterPro" id="IPR050345">
    <property type="entry name" value="Aliph_Amidase/BUP"/>
</dbReference>
<dbReference type="AlphaFoldDB" id="A0A1W1VHF5"/>
<dbReference type="Proteomes" id="UP000192731">
    <property type="component" value="Unassembled WGS sequence"/>
</dbReference>
<keyword evidence="4" id="KW-1185">Reference proteome</keyword>
<dbReference type="Gene3D" id="3.60.110.10">
    <property type="entry name" value="Carbon-nitrogen hydrolase"/>
    <property type="match status" value="1"/>
</dbReference>
<dbReference type="STRING" id="656914.SAMN00017405_2095"/>
<dbReference type="Pfam" id="PF00795">
    <property type="entry name" value="CN_hydrolase"/>
    <property type="match status" value="1"/>
</dbReference>
<name>A0A1W1VHF5_DESTI</name>
<dbReference type="PROSITE" id="PS50263">
    <property type="entry name" value="CN_HYDROLASE"/>
    <property type="match status" value="1"/>
</dbReference>
<dbReference type="OrthoDB" id="9811121at2"/>
<gene>
    <name evidence="3" type="ORF">SAMN00017405_2095</name>
</gene>